<dbReference type="NCBIfam" id="NF041516">
    <property type="entry name" value="PA2928_fam"/>
    <property type="match status" value="1"/>
</dbReference>
<name>A0ABU1RQH4_9GAMM</name>
<keyword evidence="3" id="KW-1185">Reference proteome</keyword>
<reference evidence="2 3" key="1">
    <citation type="submission" date="2023-07" db="EMBL/GenBank/DDBJ databases">
        <title>Sorghum-associated microbial communities from plants grown in Nebraska, USA.</title>
        <authorList>
            <person name="Schachtman D."/>
        </authorList>
    </citation>
    <scope>NUCLEOTIDE SEQUENCE [LARGE SCALE GENOMIC DNA]</scope>
    <source>
        <strain evidence="2 3">BE107</strain>
    </source>
</reference>
<evidence type="ECO:0000256" key="1">
    <source>
        <dbReference type="SAM" id="MobiDB-lite"/>
    </source>
</evidence>
<accession>A0ABU1RQH4</accession>
<sequence length="455" mass="50078">MNHVGKAFASLALFLLLLLGVAGLWSLREGGRDDLHQLLTTGEVRELQPALFQSAPLRTDQGGADRVYLLGVQSETITQLSFGRRTSSRPRRDLLHVDLWAIDAGNGTLAWRKRLRTYEGEERAGRDLRGFDLLGVDGKTLWLTLDGPLGVSLVDGSVVADGARIDAKNPAMAGKRVNDLGYLAFGRHGLQLTLNDASQWRIDASDLSAAPRDTPVRDPKGIVPPARSGPSSAFLTRALPIGERWLGVMTDKEAEFYGNKPVVPGRDPNERPGAMQQYLERNHVPAPLNEPLPQQYRLWGARMIQVSAAPQDWPRQLPDRWGKRPQFSDYHVLPESPQFLRAGLLRDGSEPEQALWYRQPDSVLVLHSDQLGQQGRLRLTRVSGPAGKPVWSAALPMDQLHAVMRKDNDLLLLGSEPPAATDEKTQAQGPHLKAVRVEVASGKISVLDLTAQSLL</sequence>
<comment type="caution">
    <text evidence="2">The sequence shown here is derived from an EMBL/GenBank/DDBJ whole genome shotgun (WGS) entry which is preliminary data.</text>
</comment>
<dbReference type="Proteomes" id="UP001254759">
    <property type="component" value="Unassembled WGS sequence"/>
</dbReference>
<gene>
    <name evidence="2" type="ORF">J2W94_001295</name>
</gene>
<dbReference type="InterPro" id="IPR048161">
    <property type="entry name" value="PA2928-like"/>
</dbReference>
<evidence type="ECO:0000313" key="2">
    <source>
        <dbReference type="EMBL" id="MDR6841031.1"/>
    </source>
</evidence>
<proteinExistence type="predicted"/>
<evidence type="ECO:0000313" key="3">
    <source>
        <dbReference type="Proteomes" id="UP001254759"/>
    </source>
</evidence>
<feature type="region of interest" description="Disordered" evidence="1">
    <location>
        <begin position="210"/>
        <end position="229"/>
    </location>
</feature>
<dbReference type="RefSeq" id="WP_310091290.1">
    <property type="nucleotide sequence ID" value="NZ_JAVDTT010000001.1"/>
</dbReference>
<organism evidence="2 3">
    <name type="scientific">Pseudoxanthomonas sacheonensis</name>
    <dbReference type="NCBI Taxonomy" id="443615"/>
    <lineage>
        <taxon>Bacteria</taxon>
        <taxon>Pseudomonadati</taxon>
        <taxon>Pseudomonadota</taxon>
        <taxon>Gammaproteobacteria</taxon>
        <taxon>Lysobacterales</taxon>
        <taxon>Lysobacteraceae</taxon>
        <taxon>Pseudoxanthomonas</taxon>
    </lineage>
</organism>
<dbReference type="EMBL" id="JAVDTT010000001">
    <property type="protein sequence ID" value="MDR6841031.1"/>
    <property type="molecule type" value="Genomic_DNA"/>
</dbReference>
<protein>
    <submittedName>
        <fullName evidence="2">Uncharacterized protein</fullName>
    </submittedName>
</protein>